<organism evidence="2 3">
    <name type="scientific">Ophiocordyceps sinensis</name>
    <dbReference type="NCBI Taxonomy" id="72228"/>
    <lineage>
        <taxon>Eukaryota</taxon>
        <taxon>Fungi</taxon>
        <taxon>Dikarya</taxon>
        <taxon>Ascomycota</taxon>
        <taxon>Pezizomycotina</taxon>
        <taxon>Sordariomycetes</taxon>
        <taxon>Hypocreomycetidae</taxon>
        <taxon>Hypocreales</taxon>
        <taxon>Ophiocordycipitaceae</taxon>
        <taxon>Ophiocordyceps</taxon>
    </lineage>
</organism>
<feature type="compositionally biased region" description="Polar residues" evidence="1">
    <location>
        <begin position="86"/>
        <end position="98"/>
    </location>
</feature>
<evidence type="ECO:0000313" key="3">
    <source>
        <dbReference type="Proteomes" id="UP000557566"/>
    </source>
</evidence>
<name>A0A8H4PZ56_9HYPO</name>
<comment type="caution">
    <text evidence="2">The sequence shown here is derived from an EMBL/GenBank/DDBJ whole genome shotgun (WGS) entry which is preliminary data.</text>
</comment>
<dbReference type="AlphaFoldDB" id="A0A8H4PZ56"/>
<reference evidence="2 3" key="1">
    <citation type="journal article" date="2020" name="Genome Biol. Evol.">
        <title>A new high-quality draft genome assembly of the Chinese cordyceps Ophiocordyceps sinensis.</title>
        <authorList>
            <person name="Shu R."/>
            <person name="Zhang J."/>
            <person name="Meng Q."/>
            <person name="Zhang H."/>
            <person name="Zhou G."/>
            <person name="Li M."/>
            <person name="Wu P."/>
            <person name="Zhao Y."/>
            <person name="Chen C."/>
            <person name="Qin Q."/>
        </authorList>
    </citation>
    <scope>NUCLEOTIDE SEQUENCE [LARGE SCALE GENOMIC DNA]</scope>
    <source>
        <strain evidence="2 3">IOZ07</strain>
    </source>
</reference>
<feature type="region of interest" description="Disordered" evidence="1">
    <location>
        <begin position="1"/>
        <end position="113"/>
    </location>
</feature>
<protein>
    <submittedName>
        <fullName evidence="2">Uncharacterized protein</fullName>
    </submittedName>
</protein>
<dbReference type="EMBL" id="JAAVMX010000001">
    <property type="protein sequence ID" value="KAF4513106.1"/>
    <property type="molecule type" value="Genomic_DNA"/>
</dbReference>
<keyword evidence="3" id="KW-1185">Reference proteome</keyword>
<evidence type="ECO:0000313" key="2">
    <source>
        <dbReference type="EMBL" id="KAF4513106.1"/>
    </source>
</evidence>
<accession>A0A8H4PZ56</accession>
<feature type="compositionally biased region" description="Basic and acidic residues" evidence="1">
    <location>
        <begin position="51"/>
        <end position="76"/>
    </location>
</feature>
<proteinExistence type="predicted"/>
<sequence>MGTHAPPLKRHAERHEEQSTRAETPMNDNVDPTTRPRRQSDTRPQGRHRHAQEGKAIPDLRDDTDTPKKAKRDVLRQHRAQAALGSANQSRSTGTARMNASKAPKSEELGAWSKKSCYLCGNARRMRDCGEANGPRRLSRNNSSSGSMRRAKTETRPVPSSLPR</sequence>
<feature type="region of interest" description="Disordered" evidence="1">
    <location>
        <begin position="125"/>
        <end position="164"/>
    </location>
</feature>
<evidence type="ECO:0000256" key="1">
    <source>
        <dbReference type="SAM" id="MobiDB-lite"/>
    </source>
</evidence>
<gene>
    <name evidence="2" type="ORF">G6O67_000424</name>
</gene>
<dbReference type="Proteomes" id="UP000557566">
    <property type="component" value="Unassembled WGS sequence"/>
</dbReference>